<protein>
    <submittedName>
        <fullName evidence="3">Uncharacterized protein</fullName>
    </submittedName>
</protein>
<name>W7UZ26_RUMFL</name>
<sequence length="109" mass="12802">MAIYLEKIEENNRKIAQLEKNIKRDTEKRKKLLEDNRMLSYNALCERYNCGTQDLLDIIMREHDQAEMLRASGVSENDLFDLCDKKSSENGKRSGDDADEDQMSFYDNE</sequence>
<evidence type="ECO:0000313" key="4">
    <source>
        <dbReference type="Proteomes" id="UP000019365"/>
    </source>
</evidence>
<reference evidence="3 4" key="1">
    <citation type="journal article" date="2014" name="PLoS ONE">
        <title>Rumen cellulosomics: divergent fiber-degrading strategies revealed by comparative genome-wide analysis of six ruminococcal strains.</title>
        <authorList>
            <person name="Dassa B."/>
            <person name="Borovok I."/>
            <person name="Ruimy-Israeli V."/>
            <person name="Lamed R."/>
            <person name="Flint H.J."/>
            <person name="Duncan S.H."/>
            <person name="Henrissat B."/>
            <person name="Coutinho P."/>
            <person name="Morrison M."/>
            <person name="Mosoni P."/>
            <person name="Yeoman C.J."/>
            <person name="White B.A."/>
            <person name="Bayer E.A."/>
        </authorList>
    </citation>
    <scope>NUCLEOTIDE SEQUENCE [LARGE SCALE GENOMIC DNA]</scope>
    <source>
        <strain evidence="3 4">007c</strain>
    </source>
</reference>
<organism evidence="3 4">
    <name type="scientific">Ruminococcus flavefaciens 007c</name>
    <dbReference type="NCBI Taxonomy" id="1341157"/>
    <lineage>
        <taxon>Bacteria</taxon>
        <taxon>Bacillati</taxon>
        <taxon>Bacillota</taxon>
        <taxon>Clostridia</taxon>
        <taxon>Eubacteriales</taxon>
        <taxon>Oscillospiraceae</taxon>
        <taxon>Ruminococcus</taxon>
    </lineage>
</organism>
<feature type="compositionally biased region" description="Acidic residues" evidence="2">
    <location>
        <begin position="97"/>
        <end position="109"/>
    </location>
</feature>
<dbReference type="PATRIC" id="fig|1341157.4.peg.1323"/>
<evidence type="ECO:0000256" key="1">
    <source>
        <dbReference type="SAM" id="Coils"/>
    </source>
</evidence>
<dbReference type="OrthoDB" id="1823501at2"/>
<dbReference type="RefSeq" id="WP_037298441.1">
    <property type="nucleotide sequence ID" value="NZ_ATAX01000022.1"/>
</dbReference>
<feature type="compositionally biased region" description="Basic and acidic residues" evidence="2">
    <location>
        <begin position="85"/>
        <end position="96"/>
    </location>
</feature>
<feature type="region of interest" description="Disordered" evidence="2">
    <location>
        <begin position="85"/>
        <end position="109"/>
    </location>
</feature>
<keyword evidence="1" id="KW-0175">Coiled coil</keyword>
<keyword evidence="4" id="KW-1185">Reference proteome</keyword>
<dbReference type="EMBL" id="ATAX01000022">
    <property type="protein sequence ID" value="EWM53960.1"/>
    <property type="molecule type" value="Genomic_DNA"/>
</dbReference>
<gene>
    <name evidence="3" type="ORF">RF007C_03355</name>
</gene>
<comment type="caution">
    <text evidence="3">The sequence shown here is derived from an EMBL/GenBank/DDBJ whole genome shotgun (WGS) entry which is preliminary data.</text>
</comment>
<dbReference type="AlphaFoldDB" id="W7UZ26"/>
<evidence type="ECO:0000256" key="2">
    <source>
        <dbReference type="SAM" id="MobiDB-lite"/>
    </source>
</evidence>
<accession>W7UZ26</accession>
<proteinExistence type="predicted"/>
<evidence type="ECO:0000313" key="3">
    <source>
        <dbReference type="EMBL" id="EWM53960.1"/>
    </source>
</evidence>
<dbReference type="Proteomes" id="UP000019365">
    <property type="component" value="Unassembled WGS sequence"/>
</dbReference>
<feature type="coiled-coil region" evidence="1">
    <location>
        <begin position="1"/>
        <end position="35"/>
    </location>
</feature>